<reference evidence="1 2" key="1">
    <citation type="submission" date="2020-12" db="EMBL/GenBank/DDBJ databases">
        <title>Concerted genomic and epigenomic changes stabilize Arabidopsis allopolyploids.</title>
        <authorList>
            <person name="Chen Z."/>
        </authorList>
    </citation>
    <scope>NUCLEOTIDE SEQUENCE [LARGE SCALE GENOMIC DNA]</scope>
    <source>
        <strain evidence="1">Allo738</strain>
        <tissue evidence="1">Leaf</tissue>
    </source>
</reference>
<evidence type="ECO:0000313" key="1">
    <source>
        <dbReference type="EMBL" id="KAG7606455.1"/>
    </source>
</evidence>
<keyword evidence="2" id="KW-1185">Reference proteome</keyword>
<sequence length="38" mass="4180">MVHVSDILHHPHFAPTVPASLESFYVVLGIALCKYACL</sequence>
<comment type="caution">
    <text evidence="1">The sequence shown here is derived from an EMBL/GenBank/DDBJ whole genome shotgun (WGS) entry which is preliminary data.</text>
</comment>
<dbReference type="Proteomes" id="UP000694240">
    <property type="component" value="Chromosome 5"/>
</dbReference>
<gene>
    <name evidence="1" type="ORF">ISN45_At05g053670</name>
</gene>
<evidence type="ECO:0000313" key="2">
    <source>
        <dbReference type="Proteomes" id="UP000694240"/>
    </source>
</evidence>
<accession>A0A8T2D3G3</accession>
<dbReference type="EMBL" id="JAEFBK010000005">
    <property type="protein sequence ID" value="KAG7606455.1"/>
    <property type="molecule type" value="Genomic_DNA"/>
</dbReference>
<dbReference type="AlphaFoldDB" id="A0A8T2D3G3"/>
<proteinExistence type="predicted"/>
<organism evidence="1 2">
    <name type="scientific">Arabidopsis thaliana x Arabidopsis arenosa</name>
    <dbReference type="NCBI Taxonomy" id="1240361"/>
    <lineage>
        <taxon>Eukaryota</taxon>
        <taxon>Viridiplantae</taxon>
        <taxon>Streptophyta</taxon>
        <taxon>Embryophyta</taxon>
        <taxon>Tracheophyta</taxon>
        <taxon>Spermatophyta</taxon>
        <taxon>Magnoliopsida</taxon>
        <taxon>eudicotyledons</taxon>
        <taxon>Gunneridae</taxon>
        <taxon>Pentapetalae</taxon>
        <taxon>rosids</taxon>
        <taxon>malvids</taxon>
        <taxon>Brassicales</taxon>
        <taxon>Brassicaceae</taxon>
        <taxon>Camelineae</taxon>
        <taxon>Arabidopsis</taxon>
    </lineage>
</organism>
<protein>
    <submittedName>
        <fullName evidence="1">Uncharacterized protein</fullName>
    </submittedName>
</protein>
<name>A0A8T2D3G3_9BRAS</name>